<evidence type="ECO:0000313" key="8">
    <source>
        <dbReference type="Proteomes" id="UP000298545"/>
    </source>
</evidence>
<evidence type="ECO:0000313" key="6">
    <source>
        <dbReference type="EMBL" id="QCI98626.1"/>
    </source>
</evidence>
<dbReference type="GO" id="GO:0016846">
    <property type="term" value="F:carbon-sulfur lyase activity"/>
    <property type="evidence" value="ECO:0007669"/>
    <property type="project" value="InterPro"/>
</dbReference>
<dbReference type="OrthoDB" id="9807246at2"/>
<dbReference type="PROSITE" id="PS51891">
    <property type="entry name" value="CENP_V_GFA"/>
    <property type="match status" value="1"/>
</dbReference>
<protein>
    <submittedName>
        <fullName evidence="6">GFA family protein</fullName>
    </submittedName>
</protein>
<evidence type="ECO:0000256" key="1">
    <source>
        <dbReference type="ARBA" id="ARBA00005495"/>
    </source>
</evidence>
<dbReference type="InterPro" id="IPR006913">
    <property type="entry name" value="CENP-V/GFA"/>
</dbReference>
<dbReference type="EMBL" id="CP072167">
    <property type="protein sequence ID" value="QYA05910.1"/>
    <property type="molecule type" value="Genomic_DNA"/>
</dbReference>
<evidence type="ECO:0000313" key="9">
    <source>
        <dbReference type="Proteomes" id="UP000826513"/>
    </source>
</evidence>
<evidence type="ECO:0000256" key="4">
    <source>
        <dbReference type="ARBA" id="ARBA00023239"/>
    </source>
</evidence>
<dbReference type="GO" id="GO:0046872">
    <property type="term" value="F:metal ion binding"/>
    <property type="evidence" value="ECO:0007669"/>
    <property type="project" value="UniProtKB-KW"/>
</dbReference>
<dbReference type="Proteomes" id="UP000826513">
    <property type="component" value="Chromosome 1"/>
</dbReference>
<evidence type="ECO:0000259" key="5">
    <source>
        <dbReference type="PROSITE" id="PS51891"/>
    </source>
</evidence>
<gene>
    <name evidence="6" type="ORF">CFBP5473_12405</name>
    <name evidence="7" type="ORF">J5285_07330</name>
</gene>
<dbReference type="AlphaFoldDB" id="A0A4D7DWN5"/>
<comment type="similarity">
    <text evidence="1">Belongs to the Gfa family.</text>
</comment>
<evidence type="ECO:0000313" key="7">
    <source>
        <dbReference type="EMBL" id="QYA05910.1"/>
    </source>
</evidence>
<evidence type="ECO:0000256" key="3">
    <source>
        <dbReference type="ARBA" id="ARBA00022833"/>
    </source>
</evidence>
<evidence type="ECO:0000256" key="2">
    <source>
        <dbReference type="ARBA" id="ARBA00022723"/>
    </source>
</evidence>
<sequence length="136" mass="15392">MRITGQCHCGNVRFEAEADPHQVGICHCTDCQRLSGSPFRVTLLAKRSDIKLTGSVPKIYRKAGDNGNMRHQHFCGDCGSPLFTSAEVEDDNWGIRWGAINERSELKPRAQIWTRSKAEWLDEIETLPAYPKDFTN</sequence>
<dbReference type="PANTHER" id="PTHR33337:SF40">
    <property type="entry name" value="CENP-V_GFA DOMAIN-CONTAINING PROTEIN-RELATED"/>
    <property type="match status" value="1"/>
</dbReference>
<proteinExistence type="inferred from homology"/>
<dbReference type="RefSeq" id="WP_027673886.1">
    <property type="nucleotide sequence ID" value="NZ_CP039691.1"/>
</dbReference>
<feature type="domain" description="CENP-V/GFA" evidence="5">
    <location>
        <begin position="3"/>
        <end position="133"/>
    </location>
</feature>
<name>A0A4D7DWN5_9HYPH</name>
<dbReference type="Gene3D" id="3.90.1590.10">
    <property type="entry name" value="glutathione-dependent formaldehyde- activating enzyme (gfa)"/>
    <property type="match status" value="1"/>
</dbReference>
<dbReference type="PANTHER" id="PTHR33337">
    <property type="entry name" value="GFA DOMAIN-CONTAINING PROTEIN"/>
    <property type="match status" value="1"/>
</dbReference>
<dbReference type="KEGG" id="alf:CFBP5473_12405"/>
<accession>A0A4D7DWN5</accession>
<dbReference type="Proteomes" id="UP000298545">
    <property type="component" value="Chromosome circular"/>
</dbReference>
<reference evidence="7 9" key="2">
    <citation type="submission" date="2021-03" db="EMBL/GenBank/DDBJ databases">
        <title>Rapid diversification of plasmids in a genus of pathogenic and nitrogen fixing bacteria.</title>
        <authorList>
            <person name="Weisberg A.J."/>
            <person name="Miller M."/>
            <person name="Ream W."/>
            <person name="Grunwald N.J."/>
            <person name="Chang J.H."/>
        </authorList>
    </citation>
    <scope>NUCLEOTIDE SEQUENCE [LARGE SCALE GENOMIC DNA]</scope>
    <source>
        <strain evidence="7 9">AF3.44</strain>
    </source>
</reference>
<keyword evidence="3" id="KW-0862">Zinc</keyword>
<dbReference type="EMBL" id="CP039691">
    <property type="protein sequence ID" value="QCI98626.1"/>
    <property type="molecule type" value="Genomic_DNA"/>
</dbReference>
<dbReference type="SUPFAM" id="SSF51316">
    <property type="entry name" value="Mss4-like"/>
    <property type="match status" value="1"/>
</dbReference>
<dbReference type="InterPro" id="IPR011057">
    <property type="entry name" value="Mss4-like_sf"/>
</dbReference>
<keyword evidence="2" id="KW-0479">Metal-binding</keyword>
<keyword evidence="9" id="KW-1185">Reference proteome</keyword>
<dbReference type="Pfam" id="PF04828">
    <property type="entry name" value="GFA"/>
    <property type="match status" value="1"/>
</dbReference>
<reference evidence="6 8" key="1">
    <citation type="submission" date="2019-04" db="EMBL/GenBank/DDBJ databases">
        <title>Complete genome sequence of Agrobacterium larrymoorei CFBP5473.</title>
        <authorList>
            <person name="Haryono M."/>
            <person name="Chou L."/>
            <person name="Lin Y.-C."/>
            <person name="Lai E.-M."/>
            <person name="Kuo C.-H."/>
        </authorList>
    </citation>
    <scope>NUCLEOTIDE SEQUENCE [LARGE SCALE GENOMIC DNA]</scope>
    <source>
        <strain evidence="6 8">CFBP5473</strain>
    </source>
</reference>
<dbReference type="STRING" id="1367849.GCA_000518585_01009"/>
<keyword evidence="4" id="KW-0456">Lyase</keyword>
<organism evidence="6 8">
    <name type="scientific">Agrobacterium larrymoorei</name>
    <dbReference type="NCBI Taxonomy" id="160699"/>
    <lineage>
        <taxon>Bacteria</taxon>
        <taxon>Pseudomonadati</taxon>
        <taxon>Pseudomonadota</taxon>
        <taxon>Alphaproteobacteria</taxon>
        <taxon>Hyphomicrobiales</taxon>
        <taxon>Rhizobiaceae</taxon>
        <taxon>Rhizobium/Agrobacterium group</taxon>
        <taxon>Agrobacterium</taxon>
    </lineage>
</organism>